<evidence type="ECO:0000259" key="1">
    <source>
        <dbReference type="Pfam" id="PF08443"/>
    </source>
</evidence>
<keyword evidence="2" id="KW-0614">Plasmid</keyword>
<evidence type="ECO:0000313" key="2">
    <source>
        <dbReference type="EMBL" id="AQX03700.1"/>
    </source>
</evidence>
<gene>
    <name evidence="2" type="ORF">BBD32_19340</name>
</gene>
<dbReference type="RefSeq" id="WP_078396984.1">
    <property type="nucleotide sequence ID" value="NZ_CP016375.1"/>
</dbReference>
<dbReference type="SUPFAM" id="SSF56059">
    <property type="entry name" value="Glutathione synthetase ATP-binding domain-like"/>
    <property type="match status" value="1"/>
</dbReference>
<evidence type="ECO:0000313" key="3">
    <source>
        <dbReference type="Proteomes" id="UP000190848"/>
    </source>
</evidence>
<organism evidence="2 3">
    <name type="scientific">Elizabethkingia anophelis</name>
    <dbReference type="NCBI Taxonomy" id="1117645"/>
    <lineage>
        <taxon>Bacteria</taxon>
        <taxon>Pseudomonadati</taxon>
        <taxon>Bacteroidota</taxon>
        <taxon>Flavobacteriia</taxon>
        <taxon>Flavobacteriales</taxon>
        <taxon>Weeksellaceae</taxon>
        <taxon>Elizabethkingia</taxon>
    </lineage>
</organism>
<dbReference type="GO" id="GO:0009432">
    <property type="term" value="P:SOS response"/>
    <property type="evidence" value="ECO:0007669"/>
    <property type="project" value="TreeGrafter"/>
</dbReference>
<dbReference type="PANTHER" id="PTHR21621">
    <property type="entry name" value="RIBOSOMAL PROTEIN S6 MODIFICATION PROTEIN"/>
    <property type="match status" value="1"/>
</dbReference>
<dbReference type="InterPro" id="IPR013651">
    <property type="entry name" value="ATP-grasp_RimK-type"/>
</dbReference>
<reference evidence="2 3" key="1">
    <citation type="submission" date="2016-07" db="EMBL/GenBank/DDBJ databases">
        <title>Revisiting the taxonomy of the Elizabethkingia Genus using Whole-Genome Sequencing, Optical Mapping, and MALDI-TOF, along with proposal of three novel Elizabethkingia species: Elizabethkingia bruuniana sp. nov., Elizabethkingia ursingii sp. nov., and Elizabethkingia occulta sp. nov.</title>
        <authorList>
            <person name="Nicholson A.C."/>
        </authorList>
    </citation>
    <scope>NUCLEOTIDE SEQUENCE [LARGE SCALE GENOMIC DNA]</scope>
    <source>
        <strain evidence="2 3">F3201</strain>
        <plasmid evidence="2 3">unnamed</plasmid>
    </source>
</reference>
<dbReference type="EMBL" id="CP016375">
    <property type="protein sequence ID" value="AQX03700.1"/>
    <property type="molecule type" value="Genomic_DNA"/>
</dbReference>
<feature type="domain" description="ATP-grasp fold RimK-type" evidence="1">
    <location>
        <begin position="222"/>
        <end position="300"/>
    </location>
</feature>
<name>A0AAU8V0M7_9FLAO</name>
<dbReference type="GO" id="GO:0018169">
    <property type="term" value="F:ribosomal S6-glutamic acid ligase activity"/>
    <property type="evidence" value="ECO:0007669"/>
    <property type="project" value="TreeGrafter"/>
</dbReference>
<dbReference type="PANTHER" id="PTHR21621:SF0">
    <property type="entry name" value="BETA-CITRYLGLUTAMATE SYNTHASE B-RELATED"/>
    <property type="match status" value="1"/>
</dbReference>
<geneLocation type="plasmid" evidence="2 3">
    <name>unnamed</name>
</geneLocation>
<dbReference type="InterPro" id="IPR026455">
    <property type="entry name" value="GRASP_w_spasm"/>
</dbReference>
<dbReference type="Pfam" id="PF08443">
    <property type="entry name" value="RimK"/>
    <property type="match status" value="1"/>
</dbReference>
<dbReference type="NCBIfam" id="TIGR04192">
    <property type="entry name" value="GRASP_w_spasm"/>
    <property type="match status" value="1"/>
</dbReference>
<dbReference type="Gene3D" id="3.30.470.20">
    <property type="entry name" value="ATP-grasp fold, B domain"/>
    <property type="match status" value="1"/>
</dbReference>
<protein>
    <submittedName>
        <fullName evidence="2">Grasp-with-spasm system ATP-grasp peptide maturase</fullName>
    </submittedName>
</protein>
<accession>A0AAU8V0M7</accession>
<proteinExistence type="predicted"/>
<dbReference type="Proteomes" id="UP000190848">
    <property type="component" value="Plasmid unnamed"/>
</dbReference>
<dbReference type="GO" id="GO:0005737">
    <property type="term" value="C:cytoplasm"/>
    <property type="evidence" value="ECO:0007669"/>
    <property type="project" value="TreeGrafter"/>
</dbReference>
<sequence>MILIISNNKETTTTEVIKWLSVMGKKYIRIHEDEFFEIKILENRILLESTHSSFFLDEIKSVWFRRGGLKFKRFQYENPSVNLHMNEVQHWLEDYVIKTLESKKGINKKSSSLMNKLFVLEKAKEIGIDVPSYFLSDNTHGVELHKTITKTISGNSMLENIDESTDAIMYTSLIEDREEASFFISFFQEKIDKDFEIRSFYLNGKLWSTAIISQNDEQTKIDYRKYNSNIPNRNVSYKLPNEIEEKAYKLMKLLDLNCGSIDFIKSGDKFYFLEINPTGQFLGLSITCNYNLDKEIASYL</sequence>
<dbReference type="AlphaFoldDB" id="A0AAU8V0M7"/>